<evidence type="ECO:0000259" key="9">
    <source>
        <dbReference type="Pfam" id="PF00408"/>
    </source>
</evidence>
<dbReference type="SUPFAM" id="SSF55957">
    <property type="entry name" value="Phosphoglucomutase, C-terminal domain"/>
    <property type="match status" value="1"/>
</dbReference>
<dbReference type="InterPro" id="IPR036900">
    <property type="entry name" value="A-D-PHexomutase_C_sf"/>
</dbReference>
<feature type="modified residue" description="Phosphoserine" evidence="8">
    <location>
        <position position="104"/>
    </location>
</feature>
<evidence type="ECO:0000259" key="10">
    <source>
        <dbReference type="Pfam" id="PF02878"/>
    </source>
</evidence>
<feature type="domain" description="Alpha-D-phosphohexomutase C-terminal" evidence="9">
    <location>
        <begin position="379"/>
        <end position="447"/>
    </location>
</feature>
<dbReference type="GO" id="GO:0009252">
    <property type="term" value="P:peptidoglycan biosynthetic process"/>
    <property type="evidence" value="ECO:0007669"/>
    <property type="project" value="TreeGrafter"/>
</dbReference>
<dbReference type="InterPro" id="IPR005844">
    <property type="entry name" value="A-D-PHexomutase_a/b/a-I"/>
</dbReference>
<dbReference type="HAMAP" id="MF_01554_B">
    <property type="entry name" value="GlmM_B"/>
    <property type="match status" value="1"/>
</dbReference>
<keyword evidence="4 8" id="KW-0460">Magnesium</keyword>
<dbReference type="Gene3D" id="3.30.310.50">
    <property type="entry name" value="Alpha-D-phosphohexomutase, C-terminal domain"/>
    <property type="match status" value="1"/>
</dbReference>
<comment type="similarity">
    <text evidence="1 8">Belongs to the phosphohexose mutase family.</text>
</comment>
<evidence type="ECO:0000256" key="3">
    <source>
        <dbReference type="ARBA" id="ARBA00022723"/>
    </source>
</evidence>
<feature type="domain" description="Alpha-D-phosphohexomutase alpha/beta/alpha" evidence="12">
    <location>
        <begin position="263"/>
        <end position="375"/>
    </location>
</feature>
<comment type="PTM">
    <text evidence="8">Activated by phosphorylation.</text>
</comment>
<dbReference type="InterPro" id="IPR005841">
    <property type="entry name" value="Alpha-D-phosphohexomutase_SF"/>
</dbReference>
<dbReference type="InterPro" id="IPR005843">
    <property type="entry name" value="A-D-PHexomutase_C"/>
</dbReference>
<dbReference type="InterPro" id="IPR016055">
    <property type="entry name" value="A-D-PHexomutase_a/b/a-I/II/III"/>
</dbReference>
<evidence type="ECO:0000256" key="4">
    <source>
        <dbReference type="ARBA" id="ARBA00022842"/>
    </source>
</evidence>
<evidence type="ECO:0000256" key="8">
    <source>
        <dbReference type="HAMAP-Rule" id="MF_01554"/>
    </source>
</evidence>
<dbReference type="GO" id="GO:0005829">
    <property type="term" value="C:cytosol"/>
    <property type="evidence" value="ECO:0007669"/>
    <property type="project" value="TreeGrafter"/>
</dbReference>
<dbReference type="FunFam" id="3.40.120.10:FF:000001">
    <property type="entry name" value="Phosphoglucosamine mutase"/>
    <property type="match status" value="1"/>
</dbReference>
<comment type="catalytic activity">
    <reaction evidence="8">
        <text>alpha-D-glucosamine 1-phosphate = D-glucosamine 6-phosphate</text>
        <dbReference type="Rhea" id="RHEA:23424"/>
        <dbReference type="ChEBI" id="CHEBI:58516"/>
        <dbReference type="ChEBI" id="CHEBI:58725"/>
        <dbReference type="EC" id="5.4.2.10"/>
    </reaction>
</comment>
<sequence length="455" mass="48833">MRRYFGTDGIRGKANAHPLTADFARRLAIACGRKILSEWEGTGKPLVLLGKDTRLSGYLLEYSLSSGFLTAGIDVVRLGVTPTPVVAYLTKHSDALMGAVISASHNPYDDNGIKFFSKAGMKLPDETEEEIEALLDEDLDKGPWPTGASVGRMYEGFQLIDRYISETLETAGSKVSLAGQRIVMDCANGAAYLVGPRVFRELGASLRVIHNSPNGVNINEGCGSTHMQSLVREVRNSGAHFGVAFDGDADRALFIDELGNLVDGDRVMAILATWMKDKGLLSPACLVATVMSNMGLFKAMERQNIDVRQTKVGDRYVLEEMLATGARLGGEQSGHIILPDYNFTGDGITTAIRLAAVISETGRPLSELAGIMKKFPQILVNVRVTPESKAGVMEIESVQSAVAQAETLMAGSGRILVRPSGTEALLRVMGEGEEEGLVRKAVNTVAEAIRKSAGV</sequence>
<dbReference type="FunFam" id="3.40.120.10:FF:000002">
    <property type="entry name" value="Phosphoglucosamine mutase"/>
    <property type="match status" value="1"/>
</dbReference>
<dbReference type="CDD" id="cd05802">
    <property type="entry name" value="GlmM"/>
    <property type="match status" value="1"/>
</dbReference>
<dbReference type="Pfam" id="PF02878">
    <property type="entry name" value="PGM_PMM_I"/>
    <property type="match status" value="1"/>
</dbReference>
<keyword evidence="2 8" id="KW-0597">Phosphoprotein</keyword>
<dbReference type="Proteomes" id="UP000233256">
    <property type="component" value="Unassembled WGS sequence"/>
</dbReference>
<feature type="domain" description="Alpha-D-phosphohexomutase alpha/beta/alpha" evidence="10">
    <location>
        <begin position="2"/>
        <end position="137"/>
    </location>
</feature>
<evidence type="ECO:0000313" key="13">
    <source>
        <dbReference type="EMBL" id="PKK92299.1"/>
    </source>
</evidence>
<feature type="domain" description="Alpha-D-phosphohexomutase alpha/beta/alpha" evidence="11">
    <location>
        <begin position="162"/>
        <end position="259"/>
    </location>
</feature>
<dbReference type="EMBL" id="PGXC01000001">
    <property type="protein sequence ID" value="PKK92299.1"/>
    <property type="molecule type" value="Genomic_DNA"/>
</dbReference>
<keyword evidence="3 8" id="KW-0479">Metal-binding</keyword>
<dbReference type="GO" id="GO:0004615">
    <property type="term" value="F:phosphomannomutase activity"/>
    <property type="evidence" value="ECO:0007669"/>
    <property type="project" value="TreeGrafter"/>
</dbReference>
<feature type="binding site" evidence="8">
    <location>
        <position position="246"/>
    </location>
    <ligand>
        <name>Mg(2+)</name>
        <dbReference type="ChEBI" id="CHEBI:18420"/>
    </ligand>
</feature>
<comment type="caution">
    <text evidence="13">The sequence shown here is derived from an EMBL/GenBank/DDBJ whole genome shotgun (WGS) entry which is preliminary data.</text>
</comment>
<evidence type="ECO:0000256" key="5">
    <source>
        <dbReference type="ARBA" id="ARBA00023235"/>
    </source>
</evidence>
<dbReference type="InterPro" id="IPR006352">
    <property type="entry name" value="GlmM_bact"/>
</dbReference>
<feature type="binding site" evidence="8">
    <location>
        <position position="248"/>
    </location>
    <ligand>
        <name>Mg(2+)</name>
        <dbReference type="ChEBI" id="CHEBI:18420"/>
    </ligand>
</feature>
<dbReference type="GO" id="GO:0000287">
    <property type="term" value="F:magnesium ion binding"/>
    <property type="evidence" value="ECO:0007669"/>
    <property type="project" value="UniProtKB-UniRule"/>
</dbReference>
<evidence type="ECO:0000256" key="1">
    <source>
        <dbReference type="ARBA" id="ARBA00010231"/>
    </source>
</evidence>
<comment type="function">
    <text evidence="8">Catalyzes the conversion of glucosamine-6-phosphate to glucosamine-1-phosphate.</text>
</comment>
<evidence type="ECO:0000256" key="2">
    <source>
        <dbReference type="ARBA" id="ARBA00022553"/>
    </source>
</evidence>
<dbReference type="EC" id="5.4.2.10" evidence="6 8"/>
<evidence type="ECO:0000259" key="11">
    <source>
        <dbReference type="Pfam" id="PF02879"/>
    </source>
</evidence>
<dbReference type="InterPro" id="IPR050060">
    <property type="entry name" value="Phosphoglucosamine_mutase"/>
</dbReference>
<dbReference type="Gene3D" id="3.40.120.10">
    <property type="entry name" value="Alpha-D-Glucose-1,6-Bisphosphate, subunit A, domain 3"/>
    <property type="match status" value="3"/>
</dbReference>
<name>A0A2N1PVC8_9BACT</name>
<feature type="binding site" description="via phosphate group" evidence="8">
    <location>
        <position position="104"/>
    </location>
    <ligand>
        <name>Mg(2+)</name>
        <dbReference type="ChEBI" id="CHEBI:18420"/>
    </ligand>
</feature>
<evidence type="ECO:0000256" key="6">
    <source>
        <dbReference type="ARBA" id="ARBA00066330"/>
    </source>
</evidence>
<keyword evidence="5 8" id="KW-0413">Isomerase</keyword>
<dbReference type="AlphaFoldDB" id="A0A2N1PVC8"/>
<dbReference type="GO" id="GO:0005975">
    <property type="term" value="P:carbohydrate metabolic process"/>
    <property type="evidence" value="ECO:0007669"/>
    <property type="project" value="InterPro"/>
</dbReference>
<evidence type="ECO:0000259" key="12">
    <source>
        <dbReference type="Pfam" id="PF02880"/>
    </source>
</evidence>
<comment type="cofactor">
    <cofactor evidence="8">
        <name>Mg(2+)</name>
        <dbReference type="ChEBI" id="CHEBI:18420"/>
    </cofactor>
    <text evidence="8">Binds 1 Mg(2+) ion per subunit.</text>
</comment>
<dbReference type="PANTHER" id="PTHR42946:SF1">
    <property type="entry name" value="PHOSPHOGLUCOMUTASE (ALPHA-D-GLUCOSE-1,6-BISPHOSPHATE-DEPENDENT)"/>
    <property type="match status" value="1"/>
</dbReference>
<feature type="binding site" evidence="8">
    <location>
        <position position="250"/>
    </location>
    <ligand>
        <name>Mg(2+)</name>
        <dbReference type="ChEBI" id="CHEBI:18420"/>
    </ligand>
</feature>
<dbReference type="InterPro" id="IPR005846">
    <property type="entry name" value="A-D-PHexomutase_a/b/a-III"/>
</dbReference>
<dbReference type="NCBIfam" id="NF008139">
    <property type="entry name" value="PRK10887.1"/>
    <property type="match status" value="1"/>
</dbReference>
<dbReference type="Pfam" id="PF02879">
    <property type="entry name" value="PGM_PMM_II"/>
    <property type="match status" value="1"/>
</dbReference>
<dbReference type="PANTHER" id="PTHR42946">
    <property type="entry name" value="PHOSPHOHEXOSE MUTASE"/>
    <property type="match status" value="1"/>
</dbReference>
<reference evidence="13 14" key="1">
    <citation type="journal article" date="2017" name="ISME J.">
        <title>Potential for microbial H2 and metal transformations associated with novel bacteria and archaea in deep terrestrial subsurface sediments.</title>
        <authorList>
            <person name="Hernsdorf A.W."/>
            <person name="Amano Y."/>
            <person name="Miyakawa K."/>
            <person name="Ise K."/>
            <person name="Suzuki Y."/>
            <person name="Anantharaman K."/>
            <person name="Probst A."/>
            <person name="Burstein D."/>
            <person name="Thomas B.C."/>
            <person name="Banfield J.F."/>
        </authorList>
    </citation>
    <scope>NUCLEOTIDE SEQUENCE [LARGE SCALE GENOMIC DNA]</scope>
    <source>
        <strain evidence="13">HGW-Wallbacteria-1</strain>
    </source>
</reference>
<proteinExistence type="inferred from homology"/>
<evidence type="ECO:0000313" key="14">
    <source>
        <dbReference type="Proteomes" id="UP000233256"/>
    </source>
</evidence>
<dbReference type="FunFam" id="3.30.310.50:FF:000001">
    <property type="entry name" value="Phosphoglucosamine mutase"/>
    <property type="match status" value="1"/>
</dbReference>
<dbReference type="SUPFAM" id="SSF53738">
    <property type="entry name" value="Phosphoglucomutase, first 3 domains"/>
    <property type="match status" value="3"/>
</dbReference>
<dbReference type="GO" id="GO:0006048">
    <property type="term" value="P:UDP-N-acetylglucosamine biosynthetic process"/>
    <property type="evidence" value="ECO:0007669"/>
    <property type="project" value="TreeGrafter"/>
</dbReference>
<dbReference type="PRINTS" id="PR00509">
    <property type="entry name" value="PGMPMM"/>
</dbReference>
<dbReference type="InterPro" id="IPR005845">
    <property type="entry name" value="A-D-PHexomutase_a/b/a-II"/>
</dbReference>
<evidence type="ECO:0000256" key="7">
    <source>
        <dbReference type="ARBA" id="ARBA00068193"/>
    </source>
</evidence>
<dbReference type="Pfam" id="PF00408">
    <property type="entry name" value="PGM_PMM_IV"/>
    <property type="match status" value="1"/>
</dbReference>
<organism evidence="13 14">
    <name type="scientific">Candidatus Wallbacteria bacterium HGW-Wallbacteria-1</name>
    <dbReference type="NCBI Taxonomy" id="2013854"/>
    <lineage>
        <taxon>Bacteria</taxon>
        <taxon>Candidatus Walliibacteriota</taxon>
    </lineage>
</organism>
<protein>
    <recommendedName>
        <fullName evidence="7 8">Phosphoglucosamine mutase</fullName>
        <ecNumber evidence="6 8">5.4.2.10</ecNumber>
    </recommendedName>
</protein>
<feature type="active site" description="Phosphoserine intermediate" evidence="8">
    <location>
        <position position="104"/>
    </location>
</feature>
<dbReference type="Pfam" id="PF02880">
    <property type="entry name" value="PGM_PMM_III"/>
    <property type="match status" value="1"/>
</dbReference>
<dbReference type="NCBIfam" id="TIGR01455">
    <property type="entry name" value="glmM"/>
    <property type="match status" value="1"/>
</dbReference>
<dbReference type="GO" id="GO:0008966">
    <property type="term" value="F:phosphoglucosamine mutase activity"/>
    <property type="evidence" value="ECO:0007669"/>
    <property type="project" value="UniProtKB-UniRule"/>
</dbReference>
<accession>A0A2N1PVC8</accession>
<gene>
    <name evidence="8" type="primary">glmM</name>
    <name evidence="13" type="ORF">CVV64_02475</name>
</gene>